<dbReference type="Proteomes" id="UP000729402">
    <property type="component" value="Unassembled WGS sequence"/>
</dbReference>
<dbReference type="AlphaFoldDB" id="A0A8J5T115"/>
<sequence>MARFLARTLTLVRPSALRSSHRPLRSLSSKVEFIEIDLSEDGPSPSSGAEGGSTAEAAGMRRLEDAIHGVIVRRSAPDWLPFVPGASYWVPQMRRPLGITDLMGTVAYTAMGAGNAEVMTEEEMMCLTTMRGWPSAAYFVEGKSPHLVKRSRKVATHTDDEES</sequence>
<accession>A0A8J5T115</accession>
<dbReference type="PANTHER" id="PTHR33972:SF2">
    <property type="entry name" value="OS04G0606700 PROTEIN"/>
    <property type="match status" value="1"/>
</dbReference>
<evidence type="ECO:0000313" key="2">
    <source>
        <dbReference type="Proteomes" id="UP000729402"/>
    </source>
</evidence>
<reference evidence="1" key="1">
    <citation type="journal article" date="2021" name="bioRxiv">
        <title>Whole Genome Assembly and Annotation of Northern Wild Rice, Zizania palustris L., Supports a Whole Genome Duplication in the Zizania Genus.</title>
        <authorList>
            <person name="Haas M."/>
            <person name="Kono T."/>
            <person name="Macchietto M."/>
            <person name="Millas R."/>
            <person name="McGilp L."/>
            <person name="Shao M."/>
            <person name="Duquette J."/>
            <person name="Hirsch C.N."/>
            <person name="Kimball J."/>
        </authorList>
    </citation>
    <scope>NUCLEOTIDE SEQUENCE</scope>
    <source>
        <tissue evidence="1">Fresh leaf tissue</tissue>
    </source>
</reference>
<organism evidence="1 2">
    <name type="scientific">Zizania palustris</name>
    <name type="common">Northern wild rice</name>
    <dbReference type="NCBI Taxonomy" id="103762"/>
    <lineage>
        <taxon>Eukaryota</taxon>
        <taxon>Viridiplantae</taxon>
        <taxon>Streptophyta</taxon>
        <taxon>Embryophyta</taxon>
        <taxon>Tracheophyta</taxon>
        <taxon>Spermatophyta</taxon>
        <taxon>Magnoliopsida</taxon>
        <taxon>Liliopsida</taxon>
        <taxon>Poales</taxon>
        <taxon>Poaceae</taxon>
        <taxon>BOP clade</taxon>
        <taxon>Oryzoideae</taxon>
        <taxon>Oryzeae</taxon>
        <taxon>Zizaniinae</taxon>
        <taxon>Zizania</taxon>
    </lineage>
</organism>
<dbReference type="PANTHER" id="PTHR33972">
    <property type="entry name" value="EXPRESSED PROTEIN"/>
    <property type="match status" value="1"/>
</dbReference>
<comment type="caution">
    <text evidence="1">The sequence shown here is derived from an EMBL/GenBank/DDBJ whole genome shotgun (WGS) entry which is preliminary data.</text>
</comment>
<evidence type="ECO:0000313" key="1">
    <source>
        <dbReference type="EMBL" id="KAG8066159.1"/>
    </source>
</evidence>
<dbReference type="OrthoDB" id="1095098at2759"/>
<dbReference type="EMBL" id="JAAALK010000285">
    <property type="protein sequence ID" value="KAG8066159.1"/>
    <property type="molecule type" value="Genomic_DNA"/>
</dbReference>
<proteinExistence type="predicted"/>
<protein>
    <submittedName>
        <fullName evidence="1">Uncharacterized protein</fullName>
    </submittedName>
</protein>
<reference evidence="1" key="2">
    <citation type="submission" date="2021-02" db="EMBL/GenBank/DDBJ databases">
        <authorList>
            <person name="Kimball J.A."/>
            <person name="Haas M.W."/>
            <person name="Macchietto M."/>
            <person name="Kono T."/>
            <person name="Duquette J."/>
            <person name="Shao M."/>
        </authorList>
    </citation>
    <scope>NUCLEOTIDE SEQUENCE</scope>
    <source>
        <tissue evidence="1">Fresh leaf tissue</tissue>
    </source>
</reference>
<keyword evidence="2" id="KW-1185">Reference proteome</keyword>
<name>A0A8J5T115_ZIZPA</name>
<gene>
    <name evidence="1" type="ORF">GUJ93_ZPchr0004g39929</name>
</gene>